<dbReference type="STRING" id="585506.HMPREF0877_0649"/>
<gene>
    <name evidence="2" type="ORF">HMPREF0877_0649</name>
</gene>
<dbReference type="PANTHER" id="PTHR33055:SF3">
    <property type="entry name" value="PUTATIVE TRANSPOSASE FOR IS117-RELATED"/>
    <property type="match status" value="1"/>
</dbReference>
<proteinExistence type="predicted"/>
<dbReference type="GO" id="GO:0004803">
    <property type="term" value="F:transposase activity"/>
    <property type="evidence" value="ECO:0007669"/>
    <property type="project" value="InterPro"/>
</dbReference>
<organism evidence="2 3">
    <name type="scientific">Weissella paramesenteroides ATCC 33313</name>
    <dbReference type="NCBI Taxonomy" id="585506"/>
    <lineage>
        <taxon>Bacteria</taxon>
        <taxon>Bacillati</taxon>
        <taxon>Bacillota</taxon>
        <taxon>Bacilli</taxon>
        <taxon>Lactobacillales</taxon>
        <taxon>Lactobacillaceae</taxon>
        <taxon>Weissella</taxon>
    </lineage>
</organism>
<feature type="domain" description="Transposase IS116/IS110/IS902 C-terminal" evidence="1">
    <location>
        <begin position="13"/>
        <end position="89"/>
    </location>
</feature>
<keyword evidence="3" id="KW-1185">Reference proteome</keyword>
<protein>
    <submittedName>
        <fullName evidence="2">Transposase, IS116/IS110/IS902 family</fullName>
    </submittedName>
</protein>
<dbReference type="PANTHER" id="PTHR33055">
    <property type="entry name" value="TRANSPOSASE FOR INSERTION SEQUENCE ELEMENT IS1111A"/>
    <property type="match status" value="1"/>
</dbReference>
<evidence type="ECO:0000313" key="2">
    <source>
        <dbReference type="EMBL" id="EER75104.1"/>
    </source>
</evidence>
<comment type="caution">
    <text evidence="2">The sequence shown here is derived from an EMBL/GenBank/DDBJ whole genome shotgun (WGS) entry which is preliminary data.</text>
</comment>
<dbReference type="AlphaFoldDB" id="C5R9K4"/>
<evidence type="ECO:0000313" key="3">
    <source>
        <dbReference type="Proteomes" id="UP000004528"/>
    </source>
</evidence>
<evidence type="ECO:0000259" key="1">
    <source>
        <dbReference type="Pfam" id="PF02371"/>
    </source>
</evidence>
<dbReference type="HOGENOM" id="CLU_036902_10_1_9"/>
<dbReference type="Proteomes" id="UP000004528">
    <property type="component" value="Unassembled WGS sequence"/>
</dbReference>
<dbReference type="eggNOG" id="COG3547">
    <property type="taxonomic scope" value="Bacteria"/>
</dbReference>
<sequence>MISVGEQIPEFKVFCSVPGIGPQSAAQLLGELGDIRRFDKASQLNAYVGTDLKHYQSGQTQYQDHINKRGNSHARSLMYIIVGNMIRQQRIAPNHVVDFYYKLKKQPIHPKKDKVARVACINKTLKCLYTMVMAGNDSRYLYSDSKSQNKSRK</sequence>
<dbReference type="GO" id="GO:0003677">
    <property type="term" value="F:DNA binding"/>
    <property type="evidence" value="ECO:0007669"/>
    <property type="project" value="InterPro"/>
</dbReference>
<dbReference type="InterPro" id="IPR047650">
    <property type="entry name" value="Transpos_IS110"/>
</dbReference>
<dbReference type="InterPro" id="IPR003346">
    <property type="entry name" value="Transposase_20"/>
</dbReference>
<reference evidence="2 3" key="1">
    <citation type="submission" date="2009-04" db="EMBL/GenBank/DDBJ databases">
        <authorList>
            <person name="Qin X."/>
            <person name="Bachman B."/>
            <person name="Battles P."/>
            <person name="Bell A."/>
            <person name="Bess C."/>
            <person name="Bickham C."/>
            <person name="Chaboub L."/>
            <person name="Chen D."/>
            <person name="Coyle M."/>
            <person name="Deiros D.R."/>
            <person name="Dinh H."/>
            <person name="Forbes L."/>
            <person name="Fowler G."/>
            <person name="Francisco L."/>
            <person name="Fu Q."/>
            <person name="Gubbala S."/>
            <person name="Hale W."/>
            <person name="Han Y."/>
            <person name="Hemphill L."/>
            <person name="Highlander S.K."/>
            <person name="Hirani K."/>
            <person name="Hogues M."/>
            <person name="Jackson L."/>
            <person name="Jakkamsetti A."/>
            <person name="Javaid M."/>
            <person name="Jiang H."/>
            <person name="Korchina V."/>
            <person name="Kovar C."/>
            <person name="Lara F."/>
            <person name="Lee S."/>
            <person name="Mata R."/>
            <person name="Mathew T."/>
            <person name="Moen C."/>
            <person name="Morales K."/>
            <person name="Munidasa M."/>
            <person name="Nazareth L."/>
            <person name="Ngo R."/>
            <person name="Nguyen L."/>
            <person name="Okwuonu G."/>
            <person name="Ongeri F."/>
            <person name="Patil S."/>
            <person name="Petrosino J."/>
            <person name="Pham C."/>
            <person name="Pham P."/>
            <person name="Pu L.-L."/>
            <person name="Puazo M."/>
            <person name="Raj R."/>
            <person name="Reid J."/>
            <person name="Rouhana J."/>
            <person name="Saada N."/>
            <person name="Shang Y."/>
            <person name="Simmons D."/>
            <person name="Thornton R."/>
            <person name="Warren J."/>
            <person name="Weissenberger G."/>
            <person name="Zhang J."/>
            <person name="Zhang L."/>
            <person name="Zhou C."/>
            <person name="Zhu D."/>
            <person name="Muzny D."/>
            <person name="Worley K."/>
            <person name="Gibbs R."/>
        </authorList>
    </citation>
    <scope>NUCLEOTIDE SEQUENCE [LARGE SCALE GENOMIC DNA]</scope>
    <source>
        <strain evidence="2 3">ATCC 33313</strain>
    </source>
</reference>
<dbReference type="GO" id="GO:0006313">
    <property type="term" value="P:DNA transposition"/>
    <property type="evidence" value="ECO:0007669"/>
    <property type="project" value="InterPro"/>
</dbReference>
<dbReference type="EMBL" id="ACKU01000008">
    <property type="protein sequence ID" value="EER75104.1"/>
    <property type="molecule type" value="Genomic_DNA"/>
</dbReference>
<dbReference type="Pfam" id="PF02371">
    <property type="entry name" value="Transposase_20"/>
    <property type="match status" value="1"/>
</dbReference>
<name>C5R9K4_WEIPA</name>
<accession>C5R9K4</accession>